<reference evidence="3" key="1">
    <citation type="journal article" date="2019" name="Int. J. Syst. Evol. Microbiol.">
        <title>The Global Catalogue of Microorganisms (GCM) 10K type strain sequencing project: providing services to taxonomists for standard genome sequencing and annotation.</title>
        <authorList>
            <consortium name="The Broad Institute Genomics Platform"/>
            <consortium name="The Broad Institute Genome Sequencing Center for Infectious Disease"/>
            <person name="Wu L."/>
            <person name="Ma J."/>
        </authorList>
    </citation>
    <scope>NUCLEOTIDE SEQUENCE [LARGE SCALE GENOMIC DNA]</scope>
    <source>
        <strain evidence="3">JCM 18298</strain>
    </source>
</reference>
<gene>
    <name evidence="2" type="ORF">GCM10023318_38900</name>
</gene>
<accession>A0ABP9KKK6</accession>
<organism evidence="2 3">
    <name type="scientific">Nocardia callitridis</name>
    <dbReference type="NCBI Taxonomy" id="648753"/>
    <lineage>
        <taxon>Bacteria</taxon>
        <taxon>Bacillati</taxon>
        <taxon>Actinomycetota</taxon>
        <taxon>Actinomycetes</taxon>
        <taxon>Mycobacteriales</taxon>
        <taxon>Nocardiaceae</taxon>
        <taxon>Nocardia</taxon>
    </lineage>
</organism>
<evidence type="ECO:0000313" key="2">
    <source>
        <dbReference type="EMBL" id="GAA5058962.1"/>
    </source>
</evidence>
<evidence type="ECO:0000256" key="1">
    <source>
        <dbReference type="SAM" id="MobiDB-lite"/>
    </source>
</evidence>
<protein>
    <recommendedName>
        <fullName evidence="4">Sensor domain-containing protein</fullName>
    </recommendedName>
</protein>
<evidence type="ECO:0008006" key="4">
    <source>
        <dbReference type="Google" id="ProtNLM"/>
    </source>
</evidence>
<keyword evidence="3" id="KW-1185">Reference proteome</keyword>
<feature type="region of interest" description="Disordered" evidence="1">
    <location>
        <begin position="64"/>
        <end position="87"/>
    </location>
</feature>
<evidence type="ECO:0000313" key="3">
    <source>
        <dbReference type="Proteomes" id="UP001500603"/>
    </source>
</evidence>
<dbReference type="EMBL" id="BAABJM010000003">
    <property type="protein sequence ID" value="GAA5058962.1"/>
    <property type="molecule type" value="Genomic_DNA"/>
</dbReference>
<feature type="compositionally biased region" description="Low complexity" evidence="1">
    <location>
        <begin position="73"/>
        <end position="87"/>
    </location>
</feature>
<sequence>MLALASTLLVAGCGGSDSGQPPAEQPELPPLGPVVAAAPVTGAPITDRGRLDALLLGPDVLPPNFTALPPRNDGQQGTGAAAGEAPTDPAECAAVLTPVGTQHAGALTQSSAQYEGPNFASIDIDAASFANDVAAQAFTGVQEVLRRCARYSSTDSSQAGIDYRVGGLAQPPAGDASAAFQVRTTSDGLTLESSVALVQVGSTLAQVSVTAPESVDPGVLTDLTAAQVRELQGPEAR</sequence>
<proteinExistence type="predicted"/>
<name>A0ABP9KKK6_9NOCA</name>
<comment type="caution">
    <text evidence="2">The sequence shown here is derived from an EMBL/GenBank/DDBJ whole genome shotgun (WGS) entry which is preliminary data.</text>
</comment>
<dbReference type="Proteomes" id="UP001500603">
    <property type="component" value="Unassembled WGS sequence"/>
</dbReference>